<dbReference type="Proteomes" id="UP000282140">
    <property type="component" value="Unassembled WGS sequence"/>
</dbReference>
<comment type="caution">
    <text evidence="3">The sequence shown here is derived from an EMBL/GenBank/DDBJ whole genome shotgun (WGS) entry which is preliminary data.</text>
</comment>
<evidence type="ECO:0000256" key="1">
    <source>
        <dbReference type="SAM" id="Phobius"/>
    </source>
</evidence>
<gene>
    <name evidence="2" type="ORF">CS076_16915</name>
    <name evidence="3" type="ORF">CS078_05715</name>
</gene>
<evidence type="ECO:0000313" key="5">
    <source>
        <dbReference type="Proteomes" id="UP000282672"/>
    </source>
</evidence>
<dbReference type="EMBL" id="PEGB01000002">
    <property type="protein sequence ID" value="RLU10939.1"/>
    <property type="molecule type" value="Genomic_DNA"/>
</dbReference>
<organism evidence="3 4">
    <name type="scientific">Pseudomonas prosekii</name>
    <dbReference type="NCBI Taxonomy" id="1148509"/>
    <lineage>
        <taxon>Bacteria</taxon>
        <taxon>Pseudomonadati</taxon>
        <taxon>Pseudomonadota</taxon>
        <taxon>Gammaproteobacteria</taxon>
        <taxon>Pseudomonadales</taxon>
        <taxon>Pseudomonadaceae</taxon>
        <taxon>Pseudomonas</taxon>
    </lineage>
</organism>
<evidence type="ECO:0000313" key="4">
    <source>
        <dbReference type="Proteomes" id="UP000282140"/>
    </source>
</evidence>
<name>A0A3L8CSZ7_9PSED</name>
<feature type="transmembrane region" description="Helical" evidence="1">
    <location>
        <begin position="112"/>
        <end position="136"/>
    </location>
</feature>
<feature type="transmembrane region" description="Helical" evidence="1">
    <location>
        <begin position="157"/>
        <end position="174"/>
    </location>
</feature>
<keyword evidence="4" id="KW-1185">Reference proteome</keyword>
<dbReference type="Proteomes" id="UP000282672">
    <property type="component" value="Unassembled WGS sequence"/>
</dbReference>
<keyword evidence="1" id="KW-1133">Transmembrane helix</keyword>
<feature type="transmembrane region" description="Helical" evidence="1">
    <location>
        <begin position="74"/>
        <end position="92"/>
    </location>
</feature>
<feature type="transmembrane region" description="Helical" evidence="1">
    <location>
        <begin position="33"/>
        <end position="53"/>
    </location>
</feature>
<evidence type="ECO:0000313" key="3">
    <source>
        <dbReference type="EMBL" id="RLU10939.1"/>
    </source>
</evidence>
<dbReference type="RefSeq" id="WP_121733047.1">
    <property type="nucleotide sequence ID" value="NZ_PEGA01000017.1"/>
</dbReference>
<keyword evidence="1" id="KW-0472">Membrane</keyword>
<dbReference type="AlphaFoldDB" id="A0A3L8CSZ7"/>
<evidence type="ECO:0000313" key="2">
    <source>
        <dbReference type="EMBL" id="RLU07864.1"/>
    </source>
</evidence>
<keyword evidence="1" id="KW-0812">Transmembrane</keyword>
<feature type="transmembrane region" description="Helical" evidence="1">
    <location>
        <begin position="186"/>
        <end position="209"/>
    </location>
</feature>
<dbReference type="EMBL" id="PEGA01000017">
    <property type="protein sequence ID" value="RLU07864.1"/>
    <property type="molecule type" value="Genomic_DNA"/>
</dbReference>
<accession>A0A3L8CSZ7</accession>
<proteinExistence type="predicted"/>
<sequence>MSTQTTIKNNWLTVAWRFLCRVFSLQPLELDTAWFFVPLGFLSGLMIEIGSLLPERVQQHMMTDVIGDHIAIKTIAMLLMLQFTAVCALTRLPSGKRADYLGKLNTAFSTKIAQLCAPAAFVLAGVALAALVICIFQQLASAIGVLKSPMTDYFTTSLSFFNLAGCFLVFHFISRALTEILEVPRTITMILGGFITFIPVLTVFIYPFLFGKEVTVSVQLDIHEYDTISAAAAMHDQSPQQFIFSAALKNASDVVHQMSTDQERAR</sequence>
<protein>
    <submittedName>
        <fullName evidence="3">Uncharacterized protein</fullName>
    </submittedName>
</protein>
<reference evidence="4 5" key="1">
    <citation type="journal article" date="2018" name="Front. Microbiol.">
        <title>Discovery of Phloeophagus Beetles as a Source of Pseudomonas Strains That Produce Potentially New Bioactive Substances and Description of Pseudomonas bohemica sp. nov.</title>
        <authorList>
            <person name="Saati-Santamaria Z."/>
            <person name="Lopez-Mondejar R."/>
            <person name="Jimenez-Gomez A."/>
            <person name="Diez-Mendez A."/>
            <person name="Vetrovsky T."/>
            <person name="Igual J.M."/>
            <person name="Velazquez E."/>
            <person name="Kolarik M."/>
            <person name="Rivas R."/>
            <person name="Garcia-Fraile P."/>
        </authorList>
    </citation>
    <scope>NUCLEOTIDE SEQUENCE [LARGE SCALE GENOMIC DNA]</scope>
    <source>
        <strain evidence="2 5">A2-NA12</strain>
        <strain evidence="3 4">A2-NA13</strain>
    </source>
</reference>